<dbReference type="SUPFAM" id="SSF52172">
    <property type="entry name" value="CheY-like"/>
    <property type="match status" value="1"/>
</dbReference>
<reference evidence="11" key="1">
    <citation type="submission" date="2014-11" db="EMBL/GenBank/DDBJ databases">
        <authorList>
            <person name="Otto D Thomas"/>
            <person name="Naeem Raeece"/>
        </authorList>
    </citation>
    <scope>NUCLEOTIDE SEQUENCE</scope>
</reference>
<evidence type="ECO:0000256" key="8">
    <source>
        <dbReference type="SAM" id="Phobius"/>
    </source>
</evidence>
<comment type="catalytic activity">
    <reaction evidence="1">
        <text>ATP + protein L-histidine = ADP + protein N-phospho-L-histidine.</text>
        <dbReference type="EC" id="2.7.13.3"/>
    </reaction>
</comment>
<dbReference type="GO" id="GO:0000155">
    <property type="term" value="F:phosphorelay sensor kinase activity"/>
    <property type="evidence" value="ECO:0007669"/>
    <property type="project" value="InterPro"/>
</dbReference>
<dbReference type="Pfam" id="PF03732">
    <property type="entry name" value="Retrotrans_gag"/>
    <property type="match status" value="1"/>
</dbReference>
<dbReference type="InterPro" id="IPR036097">
    <property type="entry name" value="HisK_dim/P_sf"/>
</dbReference>
<feature type="region of interest" description="Disordered" evidence="7">
    <location>
        <begin position="483"/>
        <end position="536"/>
    </location>
</feature>
<dbReference type="VEuPathDB" id="CryptoDB:Cvel_25655"/>
<dbReference type="GO" id="GO:0009927">
    <property type="term" value="F:histidine phosphotransfer kinase activity"/>
    <property type="evidence" value="ECO:0007669"/>
    <property type="project" value="TreeGrafter"/>
</dbReference>
<dbReference type="InterPro" id="IPR001789">
    <property type="entry name" value="Sig_transdc_resp-reg_receiver"/>
</dbReference>
<dbReference type="InterPro" id="IPR004358">
    <property type="entry name" value="Sig_transdc_His_kin-like_C"/>
</dbReference>
<organism evidence="11">
    <name type="scientific">Chromera velia CCMP2878</name>
    <dbReference type="NCBI Taxonomy" id="1169474"/>
    <lineage>
        <taxon>Eukaryota</taxon>
        <taxon>Sar</taxon>
        <taxon>Alveolata</taxon>
        <taxon>Colpodellida</taxon>
        <taxon>Chromeraceae</taxon>
        <taxon>Chromera</taxon>
    </lineage>
</organism>
<dbReference type="Gene3D" id="3.30.565.10">
    <property type="entry name" value="Histidine kinase-like ATPase, C-terminal domain"/>
    <property type="match status" value="1"/>
</dbReference>
<dbReference type="SUPFAM" id="SSF55874">
    <property type="entry name" value="ATPase domain of HSP90 chaperone/DNA topoisomerase II/histidine kinase"/>
    <property type="match status" value="1"/>
</dbReference>
<dbReference type="InterPro" id="IPR005162">
    <property type="entry name" value="Retrotrans_gag_dom"/>
</dbReference>
<evidence type="ECO:0000256" key="4">
    <source>
        <dbReference type="ARBA" id="ARBA00022679"/>
    </source>
</evidence>
<evidence type="ECO:0000256" key="1">
    <source>
        <dbReference type="ARBA" id="ARBA00000085"/>
    </source>
</evidence>
<feature type="compositionally biased region" description="Basic and acidic residues" evidence="7">
    <location>
        <begin position="451"/>
        <end position="461"/>
    </location>
</feature>
<dbReference type="InterPro" id="IPR003594">
    <property type="entry name" value="HATPase_dom"/>
</dbReference>
<dbReference type="PROSITE" id="PS50109">
    <property type="entry name" value="HIS_KIN"/>
    <property type="match status" value="1"/>
</dbReference>
<dbReference type="SUPFAM" id="SSF47384">
    <property type="entry name" value="Homodimeric domain of signal transducing histidine kinase"/>
    <property type="match status" value="1"/>
</dbReference>
<evidence type="ECO:0000259" key="10">
    <source>
        <dbReference type="PROSITE" id="PS50110"/>
    </source>
</evidence>
<dbReference type="InterPro" id="IPR011006">
    <property type="entry name" value="CheY-like_superfamily"/>
</dbReference>
<feature type="transmembrane region" description="Helical" evidence="8">
    <location>
        <begin position="55"/>
        <end position="74"/>
    </location>
</feature>
<dbReference type="Pfam" id="PF00072">
    <property type="entry name" value="Response_reg"/>
    <property type="match status" value="1"/>
</dbReference>
<dbReference type="PRINTS" id="PR00344">
    <property type="entry name" value="BCTRLSENSOR"/>
</dbReference>
<feature type="domain" description="Histidine kinase" evidence="9">
    <location>
        <begin position="252"/>
        <end position="600"/>
    </location>
</feature>
<feature type="region of interest" description="Disordered" evidence="7">
    <location>
        <begin position="1"/>
        <end position="24"/>
    </location>
</feature>
<keyword evidence="4" id="KW-0808">Transferase</keyword>
<evidence type="ECO:0000256" key="6">
    <source>
        <dbReference type="PROSITE-ProRule" id="PRU00169"/>
    </source>
</evidence>
<dbReference type="InterPro" id="IPR036890">
    <property type="entry name" value="HATPase_C_sf"/>
</dbReference>
<keyword evidence="8" id="KW-0812">Transmembrane</keyword>
<dbReference type="CDD" id="cd00082">
    <property type="entry name" value="HisKA"/>
    <property type="match status" value="1"/>
</dbReference>
<feature type="region of interest" description="Disordered" evidence="7">
    <location>
        <begin position="1188"/>
        <end position="1209"/>
    </location>
</feature>
<feature type="compositionally biased region" description="Polar residues" evidence="7">
    <location>
        <begin position="657"/>
        <end position="669"/>
    </location>
</feature>
<dbReference type="PANTHER" id="PTHR43047:SF66">
    <property type="entry name" value="HISKA"/>
    <property type="match status" value="1"/>
</dbReference>
<dbReference type="GO" id="GO:0005886">
    <property type="term" value="C:plasma membrane"/>
    <property type="evidence" value="ECO:0007669"/>
    <property type="project" value="TreeGrafter"/>
</dbReference>
<feature type="compositionally biased region" description="Polar residues" evidence="7">
    <location>
        <begin position="501"/>
        <end position="520"/>
    </location>
</feature>
<feature type="modified residue" description="4-aspartylphosphate" evidence="6">
    <location>
        <position position="833"/>
    </location>
</feature>
<feature type="region of interest" description="Disordered" evidence="7">
    <location>
        <begin position="442"/>
        <end position="470"/>
    </location>
</feature>
<dbReference type="Gene3D" id="1.10.287.130">
    <property type="match status" value="1"/>
</dbReference>
<dbReference type="Pfam" id="PF02518">
    <property type="entry name" value="HATPase_c"/>
    <property type="match status" value="1"/>
</dbReference>
<evidence type="ECO:0000256" key="5">
    <source>
        <dbReference type="ARBA" id="ARBA00022777"/>
    </source>
</evidence>
<evidence type="ECO:0000313" key="11">
    <source>
        <dbReference type="EMBL" id="CEM40926.1"/>
    </source>
</evidence>
<feature type="domain" description="Response regulatory" evidence="10">
    <location>
        <begin position="782"/>
        <end position="996"/>
    </location>
</feature>
<dbReference type="InterPro" id="IPR005467">
    <property type="entry name" value="His_kinase_dom"/>
</dbReference>
<dbReference type="PhylomeDB" id="A0A0G4HAC2"/>
<sequence>MVVPQEGAVREGGISPSPSKGRRGISRCAGVFDKETKGEDEDAFRRALFEKQRKFLAPTMIPIAFAFWGSQLFLCAVGVLNASAVCGFISCIGALVVAVKPEMLCDRGLGSDSARAREKVALIGMMAMTVLFHAGFASWNAPSNAIKLLGLGQTAFILKLFPVAFHFSNAHFWLLNLTDTFIWTLQALRVSHQLTEGVAVLEFWATVGAIATVVVAQAAGVRTLVALTLGEAGREVAGRKAAEQLKDRFLSYIMHEMRNPLSGASLLAAEFDGILEELQADAADKNRSRDDLHVSVRTTSQRLQHLLGFLTCQLDKMRGVCDDVLQIEKLEKGGFEYSFKPLNVRQWVSTLAGQAKPIFPDSEAVSPKGSNSPPSIKFRCTIDVEGGEEAERMLQELPVGVADFVRLDQVVSNFLSNARKFTKKGSVRLRCCLRLPTKEEAKNEPVVSPFEGDRQDTERRTPLSSREQQWEAAAHLRFSKQCLRSQRRSQNPMPSPGHEGNATTDGAETQSDSKNEQSSCAVMRVEVSDTGPGLSKEDITKLFKPYGQVRAGELQNGGGTGLGLVICKGFVEAHAGGLIGVHSEGRGKGSTFFFEIWMPLLASHHADMDMKIVPEVFEEPKERPTGSQPSPGGEKGDANPTPAVPSFSFNGEAGESISMSCGRVSTQTHEGQHGVSGLEQSSHVRQKSRRRYYTEPPFSCGNRIMEGGNRDFSSSRFVAPPAELVKNLARGESELKGEGGEQIEFEHTHGPSPPAPESLFQITVSGTKTDSNPPASTATVTDFLLVDDDKFCLMAGTAALRRLGFSVVSLEDGDEAVELIVHKRESFRVILMDKNMERKGGIETVEEIVRHFETVKTSQIHQKDEHHEASRGPGFSLCGGAKGMGEMDSGRIPDEGGGNLWQKDVNGQQNEDGQKEGGVRRRFRLVDGLSNSDIGAEEDAQIHSLSRELQMRPLIVGCTGDATGKDDDDFINAGADRVESVQATVMSPAIASAQSTTASSSHYMKLCLELCEAPALFSGVRAKLTRWLKDVEDFYKLEKVLDLDKVLVVKNRMSQNLKEWFDLYEVENRPFQNWETLKAALIELYSDILARQKARKDLKKCRCTGAGVDNYNKRFKPLVAKLKGRLIKEDIVEDYISGLPADVRLETNKTYSVNLVIVMKTASKLEVFLSGGEGQRGGTRDFQRLSAFESGRESARRNSPLGQEERPIPMDLDRPVWDAASQGILLGSVQVPSLDSAETSLECGDSLVEGTLRTCRTMGDSVETSGRGDGGRAEADIREIAEGLELHSRPSKHGHL</sequence>
<keyword evidence="8" id="KW-0472">Membrane</keyword>
<dbReference type="EC" id="2.7.13.3" evidence="2"/>
<dbReference type="PANTHER" id="PTHR43047">
    <property type="entry name" value="TWO-COMPONENT HISTIDINE PROTEIN KINASE"/>
    <property type="match status" value="1"/>
</dbReference>
<feature type="transmembrane region" description="Helical" evidence="8">
    <location>
        <begin position="80"/>
        <end position="99"/>
    </location>
</feature>
<evidence type="ECO:0000256" key="3">
    <source>
        <dbReference type="ARBA" id="ARBA00022553"/>
    </source>
</evidence>
<feature type="compositionally biased region" description="Basic and acidic residues" evidence="7">
    <location>
        <begin position="736"/>
        <end position="749"/>
    </location>
</feature>
<evidence type="ECO:0000256" key="7">
    <source>
        <dbReference type="SAM" id="MobiDB-lite"/>
    </source>
</evidence>
<feature type="region of interest" description="Disordered" evidence="7">
    <location>
        <begin position="736"/>
        <end position="757"/>
    </location>
</feature>
<feature type="transmembrane region" description="Helical" evidence="8">
    <location>
        <begin position="120"/>
        <end position="139"/>
    </location>
</feature>
<accession>A0A0G4HAC2</accession>
<gene>
    <name evidence="11" type="ORF">Cvel_25655</name>
</gene>
<keyword evidence="8" id="KW-1133">Transmembrane helix</keyword>
<protein>
    <recommendedName>
        <fullName evidence="2">histidine kinase</fullName>
        <ecNumber evidence="2">2.7.13.3</ecNumber>
    </recommendedName>
</protein>
<dbReference type="PROSITE" id="PS50110">
    <property type="entry name" value="RESPONSE_REGULATORY"/>
    <property type="match status" value="1"/>
</dbReference>
<name>A0A0G4HAC2_9ALVE</name>
<evidence type="ECO:0000256" key="2">
    <source>
        <dbReference type="ARBA" id="ARBA00012438"/>
    </source>
</evidence>
<keyword evidence="5" id="KW-0418">Kinase</keyword>
<dbReference type="InterPro" id="IPR003661">
    <property type="entry name" value="HisK_dim/P_dom"/>
</dbReference>
<proteinExistence type="predicted"/>
<dbReference type="Gene3D" id="3.40.50.2300">
    <property type="match status" value="1"/>
</dbReference>
<feature type="region of interest" description="Disordered" evidence="7">
    <location>
        <begin position="619"/>
        <end position="695"/>
    </location>
</feature>
<evidence type="ECO:0000259" key="9">
    <source>
        <dbReference type="PROSITE" id="PS50109"/>
    </source>
</evidence>
<feature type="compositionally biased region" description="Polar residues" evidence="7">
    <location>
        <begin position="483"/>
        <end position="492"/>
    </location>
</feature>
<dbReference type="EMBL" id="CDMZ01002134">
    <property type="protein sequence ID" value="CEM40926.1"/>
    <property type="molecule type" value="Genomic_DNA"/>
</dbReference>
<dbReference type="SMART" id="SM00387">
    <property type="entry name" value="HATPase_c"/>
    <property type="match status" value="1"/>
</dbReference>
<keyword evidence="3 6" id="KW-0597">Phosphoprotein</keyword>